<gene>
    <name evidence="1" type="ORF">CCAM_LOCUS13046</name>
</gene>
<reference evidence="1 2" key="1">
    <citation type="submission" date="2018-04" db="EMBL/GenBank/DDBJ databases">
        <authorList>
            <person name="Vogel A."/>
        </authorList>
    </citation>
    <scope>NUCLEOTIDE SEQUENCE [LARGE SCALE GENOMIC DNA]</scope>
</reference>
<evidence type="ECO:0000313" key="1">
    <source>
        <dbReference type="EMBL" id="VFQ71270.1"/>
    </source>
</evidence>
<name>A0A484L4R2_9ASTE</name>
<accession>A0A484L4R2</accession>
<evidence type="ECO:0000313" key="2">
    <source>
        <dbReference type="Proteomes" id="UP000595140"/>
    </source>
</evidence>
<dbReference type="Proteomes" id="UP000595140">
    <property type="component" value="Unassembled WGS sequence"/>
</dbReference>
<dbReference type="EMBL" id="OOIL02001001">
    <property type="protein sequence ID" value="VFQ71270.1"/>
    <property type="molecule type" value="Genomic_DNA"/>
</dbReference>
<proteinExistence type="predicted"/>
<sequence>MHKEELPFEGLAYLVDDAACLFAGFGRFEHRVIVCKLQGPTPGPTAYQLLTSYGYPDSPSLGKMFDIDFSITLLPSLAQMCIVYSGRRLKNTDGLCSDTVVVGRFALRHEGDTCAEGAAKWLGSPFASVGVVSNDRRNVPDFELISSNECPEICGWLERRCFMV</sequence>
<organism evidence="1 2">
    <name type="scientific">Cuscuta campestris</name>
    <dbReference type="NCBI Taxonomy" id="132261"/>
    <lineage>
        <taxon>Eukaryota</taxon>
        <taxon>Viridiplantae</taxon>
        <taxon>Streptophyta</taxon>
        <taxon>Embryophyta</taxon>
        <taxon>Tracheophyta</taxon>
        <taxon>Spermatophyta</taxon>
        <taxon>Magnoliopsida</taxon>
        <taxon>eudicotyledons</taxon>
        <taxon>Gunneridae</taxon>
        <taxon>Pentapetalae</taxon>
        <taxon>asterids</taxon>
        <taxon>lamiids</taxon>
        <taxon>Solanales</taxon>
        <taxon>Convolvulaceae</taxon>
        <taxon>Cuscuteae</taxon>
        <taxon>Cuscuta</taxon>
        <taxon>Cuscuta subgen. Grammica</taxon>
        <taxon>Cuscuta sect. Cleistogrammica</taxon>
    </lineage>
</organism>
<keyword evidence="2" id="KW-1185">Reference proteome</keyword>
<dbReference type="AlphaFoldDB" id="A0A484L4R2"/>
<protein>
    <submittedName>
        <fullName evidence="1">Uncharacterized protein</fullName>
    </submittedName>
</protein>